<protein>
    <submittedName>
        <fullName evidence="8">Two component transcriptional regulator, LuxR family</fullName>
    </submittedName>
</protein>
<dbReference type="OrthoDB" id="9808843at2"/>
<dbReference type="InterPro" id="IPR011006">
    <property type="entry name" value="CheY-like_superfamily"/>
</dbReference>
<evidence type="ECO:0000256" key="3">
    <source>
        <dbReference type="ARBA" id="ARBA00023125"/>
    </source>
</evidence>
<evidence type="ECO:0000256" key="4">
    <source>
        <dbReference type="ARBA" id="ARBA00023163"/>
    </source>
</evidence>
<dbReference type="SMART" id="SM00448">
    <property type="entry name" value="REC"/>
    <property type="match status" value="1"/>
</dbReference>
<dbReference type="InterPro" id="IPR058245">
    <property type="entry name" value="NreC/VraR/RcsB-like_REC"/>
</dbReference>
<sequence length="216" mass="23061">MPIRVLVADDQTLVRTGFRLILNAEPEIEVISEAADGPAAVKLARQLRPDVTLMDIKMPGLDGIRATRMLAGPEVPDPLRVVVVTTYDIDENVYAALLAGACGFLRKDAGPRLLVEAVHAAAKGEAMVSPSVTVRLLSHFTKTPAQRSASADVALTARELDVVLAVAKGSTNAEIAAGLDISLSTVKSHLASVQGKIKARNRTEIAIWAWQNQLVR</sequence>
<evidence type="ECO:0000256" key="5">
    <source>
        <dbReference type="PROSITE-ProRule" id="PRU00169"/>
    </source>
</evidence>
<dbReference type="SMART" id="SM00421">
    <property type="entry name" value="HTH_LUXR"/>
    <property type="match status" value="1"/>
</dbReference>
<feature type="modified residue" description="4-aspartylphosphate" evidence="5">
    <location>
        <position position="55"/>
    </location>
</feature>
<dbReference type="InterPro" id="IPR001789">
    <property type="entry name" value="Sig_transdc_resp-reg_receiver"/>
</dbReference>
<gene>
    <name evidence="8" type="ORF">SAMN05661093_09134</name>
</gene>
<dbReference type="CDD" id="cd06170">
    <property type="entry name" value="LuxR_C_like"/>
    <property type="match status" value="1"/>
</dbReference>
<keyword evidence="9" id="KW-1185">Reference proteome</keyword>
<dbReference type="SUPFAM" id="SSF46894">
    <property type="entry name" value="C-terminal effector domain of the bipartite response regulators"/>
    <property type="match status" value="1"/>
</dbReference>
<dbReference type="InterPro" id="IPR016032">
    <property type="entry name" value="Sig_transdc_resp-reg_C-effctor"/>
</dbReference>
<dbReference type="Pfam" id="PF00196">
    <property type="entry name" value="GerE"/>
    <property type="match status" value="1"/>
</dbReference>
<evidence type="ECO:0000313" key="8">
    <source>
        <dbReference type="EMBL" id="SMD25448.1"/>
    </source>
</evidence>
<dbReference type="Proteomes" id="UP000192674">
    <property type="component" value="Unassembled WGS sequence"/>
</dbReference>
<dbReference type="PROSITE" id="PS00622">
    <property type="entry name" value="HTH_LUXR_1"/>
    <property type="match status" value="1"/>
</dbReference>
<feature type="domain" description="HTH luxR-type" evidence="6">
    <location>
        <begin position="148"/>
        <end position="213"/>
    </location>
</feature>
<dbReference type="PANTHER" id="PTHR43214:SF24">
    <property type="entry name" value="TRANSCRIPTIONAL REGULATORY PROTEIN NARL-RELATED"/>
    <property type="match status" value="1"/>
</dbReference>
<dbReference type="PROSITE" id="PS50110">
    <property type="entry name" value="RESPONSE_REGULATORY"/>
    <property type="match status" value="1"/>
</dbReference>
<dbReference type="GO" id="GO:0003677">
    <property type="term" value="F:DNA binding"/>
    <property type="evidence" value="ECO:0007669"/>
    <property type="project" value="UniProtKB-KW"/>
</dbReference>
<dbReference type="CDD" id="cd17535">
    <property type="entry name" value="REC_NarL-like"/>
    <property type="match status" value="1"/>
</dbReference>
<name>A0A1Y5Y4S9_KIBAR</name>
<evidence type="ECO:0000259" key="6">
    <source>
        <dbReference type="PROSITE" id="PS50043"/>
    </source>
</evidence>
<dbReference type="Gene3D" id="3.40.50.2300">
    <property type="match status" value="1"/>
</dbReference>
<proteinExistence type="predicted"/>
<dbReference type="PRINTS" id="PR00038">
    <property type="entry name" value="HTHLUXR"/>
</dbReference>
<evidence type="ECO:0000256" key="2">
    <source>
        <dbReference type="ARBA" id="ARBA00023015"/>
    </source>
</evidence>
<dbReference type="GO" id="GO:0006355">
    <property type="term" value="P:regulation of DNA-templated transcription"/>
    <property type="evidence" value="ECO:0007669"/>
    <property type="project" value="InterPro"/>
</dbReference>
<keyword evidence="3" id="KW-0238">DNA-binding</keyword>
<dbReference type="Pfam" id="PF00072">
    <property type="entry name" value="Response_reg"/>
    <property type="match status" value="1"/>
</dbReference>
<keyword evidence="1 5" id="KW-0597">Phosphoprotein</keyword>
<keyword evidence="2" id="KW-0805">Transcription regulation</keyword>
<keyword evidence="4" id="KW-0804">Transcription</keyword>
<dbReference type="AlphaFoldDB" id="A0A1Y5Y4S9"/>
<organism evidence="8 9">
    <name type="scientific">Kibdelosporangium aridum</name>
    <dbReference type="NCBI Taxonomy" id="2030"/>
    <lineage>
        <taxon>Bacteria</taxon>
        <taxon>Bacillati</taxon>
        <taxon>Actinomycetota</taxon>
        <taxon>Actinomycetes</taxon>
        <taxon>Pseudonocardiales</taxon>
        <taxon>Pseudonocardiaceae</taxon>
        <taxon>Kibdelosporangium</taxon>
    </lineage>
</organism>
<dbReference type="GO" id="GO:0000160">
    <property type="term" value="P:phosphorelay signal transduction system"/>
    <property type="evidence" value="ECO:0007669"/>
    <property type="project" value="InterPro"/>
</dbReference>
<evidence type="ECO:0000313" key="9">
    <source>
        <dbReference type="Proteomes" id="UP000192674"/>
    </source>
</evidence>
<feature type="domain" description="Response regulatory" evidence="7">
    <location>
        <begin position="4"/>
        <end position="122"/>
    </location>
</feature>
<evidence type="ECO:0000256" key="1">
    <source>
        <dbReference type="ARBA" id="ARBA00022553"/>
    </source>
</evidence>
<dbReference type="InterPro" id="IPR039420">
    <property type="entry name" value="WalR-like"/>
</dbReference>
<dbReference type="InterPro" id="IPR000792">
    <property type="entry name" value="Tscrpt_reg_LuxR_C"/>
</dbReference>
<reference evidence="8 9" key="1">
    <citation type="submission" date="2017-04" db="EMBL/GenBank/DDBJ databases">
        <authorList>
            <person name="Afonso C.L."/>
            <person name="Miller P.J."/>
            <person name="Scott M.A."/>
            <person name="Spackman E."/>
            <person name="Goraichik I."/>
            <person name="Dimitrov K.M."/>
            <person name="Suarez D.L."/>
            <person name="Swayne D.E."/>
        </authorList>
    </citation>
    <scope>NUCLEOTIDE SEQUENCE [LARGE SCALE GENOMIC DNA]</scope>
    <source>
        <strain evidence="8 9">DSM 43828</strain>
    </source>
</reference>
<dbReference type="EMBL" id="FWXV01000011">
    <property type="protein sequence ID" value="SMD25448.1"/>
    <property type="molecule type" value="Genomic_DNA"/>
</dbReference>
<dbReference type="RefSeq" id="WP_033383020.1">
    <property type="nucleotide sequence ID" value="NZ_FWXV01000011.1"/>
</dbReference>
<accession>A0A1Y5Y4S9</accession>
<dbReference type="PANTHER" id="PTHR43214">
    <property type="entry name" value="TWO-COMPONENT RESPONSE REGULATOR"/>
    <property type="match status" value="1"/>
</dbReference>
<evidence type="ECO:0000259" key="7">
    <source>
        <dbReference type="PROSITE" id="PS50110"/>
    </source>
</evidence>
<dbReference type="SUPFAM" id="SSF52172">
    <property type="entry name" value="CheY-like"/>
    <property type="match status" value="1"/>
</dbReference>
<dbReference type="PROSITE" id="PS50043">
    <property type="entry name" value="HTH_LUXR_2"/>
    <property type="match status" value="1"/>
</dbReference>